<keyword evidence="1" id="KW-0315">Glutamine amidotransferase</keyword>
<dbReference type="EMBL" id="AVCK01000002">
    <property type="protein sequence ID" value="KFN48279.1"/>
    <property type="molecule type" value="Genomic_DNA"/>
</dbReference>
<dbReference type="PANTHER" id="PTHR43418:SF4">
    <property type="entry name" value="MULTIFUNCTIONAL TRYPTOPHAN BIOSYNTHESIS PROTEIN"/>
    <property type="match status" value="1"/>
</dbReference>
<feature type="domain" description="Glutamine amidotransferase" evidence="2">
    <location>
        <begin position="3"/>
        <end position="190"/>
    </location>
</feature>
<dbReference type="InterPro" id="IPR050472">
    <property type="entry name" value="Anth_synth/Amidotransfase"/>
</dbReference>
<dbReference type="InterPro" id="IPR029062">
    <property type="entry name" value="Class_I_gatase-like"/>
</dbReference>
<dbReference type="PRINTS" id="PR00099">
    <property type="entry name" value="CPSGATASE"/>
</dbReference>
<keyword evidence="3" id="KW-0456">Lyase</keyword>
<dbReference type="CDD" id="cd01743">
    <property type="entry name" value="GATase1_Anthranilate_Synthase"/>
    <property type="match status" value="1"/>
</dbReference>
<dbReference type="eggNOG" id="COG0512">
    <property type="taxonomic scope" value="Bacteria"/>
</dbReference>
<dbReference type="PATRIC" id="fig|1384056.3.peg.102"/>
<dbReference type="GO" id="GO:0046820">
    <property type="term" value="F:4-amino-4-deoxychorismate synthase activity"/>
    <property type="evidence" value="ECO:0007669"/>
    <property type="project" value="TreeGrafter"/>
</dbReference>
<dbReference type="GO" id="GO:0046654">
    <property type="term" value="P:tetrahydrofolate biosynthetic process"/>
    <property type="evidence" value="ECO:0007669"/>
    <property type="project" value="TreeGrafter"/>
</dbReference>
<dbReference type="Pfam" id="PF00117">
    <property type="entry name" value="GATase"/>
    <property type="match status" value="1"/>
</dbReference>
<keyword evidence="4" id="KW-1185">Reference proteome</keyword>
<dbReference type="SUPFAM" id="SSF52317">
    <property type="entry name" value="Class I glutamine amidotransferase-like"/>
    <property type="match status" value="1"/>
</dbReference>
<dbReference type="NCBIfam" id="TIGR00566">
    <property type="entry name" value="trpG_papA"/>
    <property type="match status" value="1"/>
</dbReference>
<evidence type="ECO:0000256" key="1">
    <source>
        <dbReference type="ARBA" id="ARBA00022962"/>
    </source>
</evidence>
<dbReference type="STRING" id="1384056.N787_06130"/>
<dbReference type="GO" id="GO:0005829">
    <property type="term" value="C:cytosol"/>
    <property type="evidence" value="ECO:0007669"/>
    <property type="project" value="TreeGrafter"/>
</dbReference>
<dbReference type="FunFam" id="3.40.50.880:FF:000003">
    <property type="entry name" value="Anthranilate synthase component II"/>
    <property type="match status" value="1"/>
</dbReference>
<dbReference type="PRINTS" id="PR00096">
    <property type="entry name" value="GATASE"/>
</dbReference>
<protein>
    <submittedName>
        <fullName evidence="3">Anthranilate synthase subunit II</fullName>
        <ecNumber evidence="3">4.1.3.27</ecNumber>
    </submittedName>
</protein>
<dbReference type="Proteomes" id="UP000029393">
    <property type="component" value="Unassembled WGS sequence"/>
</dbReference>
<dbReference type="InterPro" id="IPR006221">
    <property type="entry name" value="TrpG/PapA_dom"/>
</dbReference>
<dbReference type="PANTHER" id="PTHR43418">
    <property type="entry name" value="MULTIFUNCTIONAL TRYPTOPHAN BIOSYNTHESIS PROTEIN-RELATED"/>
    <property type="match status" value="1"/>
</dbReference>
<sequence>MLLMIDNYDSFTYNLVQYFGELGQDVKVVRNDDLTVAQIAALKPDHIVISPGPCTPNEAGVSLEVLEKLAGQVPILGVCLGHQSLGQAFGGEVVRARTIMHGKTSPIRHKGVGVFAGLPDPFEATRYHSLVVRKESLPDCLEVTAWTENEDGSIDEIMGLRHKTLAVEGVQFHPESILTQHGHDMLRNFIKADRG</sequence>
<gene>
    <name evidence="3" type="ORF">N787_06130</name>
</gene>
<dbReference type="AlphaFoldDB" id="A0A091BBR5"/>
<dbReference type="OrthoDB" id="9786812at2"/>
<proteinExistence type="predicted"/>
<reference evidence="3 4" key="1">
    <citation type="submission" date="2013-09" db="EMBL/GenBank/DDBJ databases">
        <title>Genome sequencing of Arenimonas metalli.</title>
        <authorList>
            <person name="Chen F."/>
            <person name="Wang G."/>
        </authorList>
    </citation>
    <scope>NUCLEOTIDE SEQUENCE [LARGE SCALE GENOMIC DNA]</scope>
    <source>
        <strain evidence="3 4">CF5-1</strain>
    </source>
</reference>
<evidence type="ECO:0000259" key="2">
    <source>
        <dbReference type="Pfam" id="PF00117"/>
    </source>
</evidence>
<dbReference type="InterPro" id="IPR017926">
    <property type="entry name" value="GATASE"/>
</dbReference>
<dbReference type="RefSeq" id="WP_034209988.1">
    <property type="nucleotide sequence ID" value="NZ_AVCK01000002.1"/>
</dbReference>
<dbReference type="PRINTS" id="PR00097">
    <property type="entry name" value="ANTSNTHASEII"/>
</dbReference>
<comment type="caution">
    <text evidence="3">The sequence shown here is derived from an EMBL/GenBank/DDBJ whole genome shotgun (WGS) entry which is preliminary data.</text>
</comment>
<dbReference type="GO" id="GO:0000162">
    <property type="term" value="P:L-tryptophan biosynthetic process"/>
    <property type="evidence" value="ECO:0007669"/>
    <property type="project" value="TreeGrafter"/>
</dbReference>
<dbReference type="PROSITE" id="PS51273">
    <property type="entry name" value="GATASE_TYPE_1"/>
    <property type="match status" value="1"/>
</dbReference>
<dbReference type="GO" id="GO:0004049">
    <property type="term" value="F:anthranilate synthase activity"/>
    <property type="evidence" value="ECO:0007669"/>
    <property type="project" value="UniProtKB-EC"/>
</dbReference>
<name>A0A091BBR5_9GAMM</name>
<evidence type="ECO:0000313" key="3">
    <source>
        <dbReference type="EMBL" id="KFN48279.1"/>
    </source>
</evidence>
<dbReference type="Gene3D" id="3.40.50.880">
    <property type="match status" value="1"/>
</dbReference>
<organism evidence="3 4">
    <name type="scientific">Arenimonas metalli CF5-1</name>
    <dbReference type="NCBI Taxonomy" id="1384056"/>
    <lineage>
        <taxon>Bacteria</taxon>
        <taxon>Pseudomonadati</taxon>
        <taxon>Pseudomonadota</taxon>
        <taxon>Gammaproteobacteria</taxon>
        <taxon>Lysobacterales</taxon>
        <taxon>Lysobacteraceae</taxon>
        <taxon>Arenimonas</taxon>
    </lineage>
</organism>
<dbReference type="EC" id="4.1.3.27" evidence="3"/>
<accession>A0A091BBR5</accession>
<evidence type="ECO:0000313" key="4">
    <source>
        <dbReference type="Proteomes" id="UP000029393"/>
    </source>
</evidence>